<dbReference type="Ensembl" id="ENSSGRT00000098136.1">
    <property type="protein sequence ID" value="ENSSGRP00000092197.1"/>
    <property type="gene ID" value="ENSSGRG00000046200.1"/>
</dbReference>
<evidence type="ECO:0000313" key="2">
    <source>
        <dbReference type="Proteomes" id="UP000472262"/>
    </source>
</evidence>
<protein>
    <submittedName>
        <fullName evidence="1">Myeloid-derived growth factor-like</fullName>
    </submittedName>
</protein>
<sequence length="102" mass="11377">MTVISWWPCSLRKCLKQALNGLSFLSEDLFVIQPTPLGFSVNVFILSFSSSQSQTAVGGQRDVALKEEEYSVSESSVTHREGTFHSELSKLTVIGRTRHDEL</sequence>
<accession>A0A672RTL3</accession>
<evidence type="ECO:0000313" key="1">
    <source>
        <dbReference type="Ensembl" id="ENSSGRP00000092197.1"/>
    </source>
</evidence>
<gene>
    <name evidence="1" type="primary">mydgf</name>
</gene>
<proteinExistence type="predicted"/>
<keyword evidence="2" id="KW-1185">Reference proteome</keyword>
<dbReference type="AlphaFoldDB" id="A0A672RTL3"/>
<reference evidence="1" key="2">
    <citation type="submission" date="2025-09" db="UniProtKB">
        <authorList>
            <consortium name="Ensembl"/>
        </authorList>
    </citation>
    <scope>IDENTIFICATION</scope>
</reference>
<reference evidence="1" key="1">
    <citation type="submission" date="2025-08" db="UniProtKB">
        <authorList>
            <consortium name="Ensembl"/>
        </authorList>
    </citation>
    <scope>IDENTIFICATION</scope>
</reference>
<name>A0A672RTL3_SINGR</name>
<dbReference type="InterPro" id="IPR018887">
    <property type="entry name" value="MYDGF"/>
</dbReference>
<dbReference type="Pfam" id="PF10572">
    <property type="entry name" value="UPF0556"/>
    <property type="match status" value="1"/>
</dbReference>
<organism evidence="1 2">
    <name type="scientific">Sinocyclocheilus grahami</name>
    <name type="common">Dianchi golden-line fish</name>
    <name type="synonym">Barbus grahami</name>
    <dbReference type="NCBI Taxonomy" id="75366"/>
    <lineage>
        <taxon>Eukaryota</taxon>
        <taxon>Metazoa</taxon>
        <taxon>Chordata</taxon>
        <taxon>Craniata</taxon>
        <taxon>Vertebrata</taxon>
        <taxon>Euteleostomi</taxon>
        <taxon>Actinopterygii</taxon>
        <taxon>Neopterygii</taxon>
        <taxon>Teleostei</taxon>
        <taxon>Ostariophysi</taxon>
        <taxon>Cypriniformes</taxon>
        <taxon>Cyprinidae</taxon>
        <taxon>Cyprininae</taxon>
        <taxon>Sinocyclocheilus</taxon>
    </lineage>
</organism>
<dbReference type="Proteomes" id="UP000472262">
    <property type="component" value="Unassembled WGS sequence"/>
</dbReference>